<evidence type="ECO:0000256" key="1">
    <source>
        <dbReference type="SAM" id="MobiDB-lite"/>
    </source>
</evidence>
<organism evidence="2 3">
    <name type="scientific">Purpureocillium lilacinum</name>
    <name type="common">Paecilomyces lilacinus</name>
    <dbReference type="NCBI Taxonomy" id="33203"/>
    <lineage>
        <taxon>Eukaryota</taxon>
        <taxon>Fungi</taxon>
        <taxon>Dikarya</taxon>
        <taxon>Ascomycota</taxon>
        <taxon>Pezizomycotina</taxon>
        <taxon>Sordariomycetes</taxon>
        <taxon>Hypocreomycetidae</taxon>
        <taxon>Hypocreales</taxon>
        <taxon>Ophiocordycipitaceae</taxon>
        <taxon>Purpureocillium</taxon>
    </lineage>
</organism>
<reference evidence="2 3" key="1">
    <citation type="journal article" date="2024" name="Microbiol. Resour. Announc.">
        <title>Genome annotations for the ascomycete fungi Trichoderma harzianum, Trichoderma aggressivum, and Purpureocillium lilacinum.</title>
        <authorList>
            <person name="Beijen E.P.W."/>
            <person name="Ohm R.A."/>
        </authorList>
    </citation>
    <scope>NUCLEOTIDE SEQUENCE [LARGE SCALE GENOMIC DNA]</scope>
    <source>
        <strain evidence="2 3">CBS 150709</strain>
    </source>
</reference>
<comment type="caution">
    <text evidence="2">The sequence shown here is derived from an EMBL/GenBank/DDBJ whole genome shotgun (WGS) entry which is preliminary data.</text>
</comment>
<sequence>MLNKGPVAGGGGGRHQRYRCAAAGPLPHYLAVVRHPHPGTSRPAEVKGSRAHNPTRHLGEADELELLPSRMSSHRLTACSGSTLTFVEQVMDPSKVPPFYATQSDSAIPRTAESDPASRDRPNDYSVYKNHLKMVWKLRRKETETYRYARFGRDPLFKHLYRRRRSPACDDYRCPSYTRPHGTYYYPTCDQAHYCRCACCPRRGSRAFDLPGLDCDPDRCPCNCYRRSTWNYRPTGSGPFTSGTAYARDGNASRGRAVLEVVDETGGPLSLRHGDWFAVSIEWCAVVDDIIAMLAPDQRIHKVVVRWRDGDVEDLDDLIPMDEIRRFAKRLEVKNRKSVRWT</sequence>
<accession>A0ABR0BWN7</accession>
<name>A0ABR0BWN7_PURLI</name>
<feature type="region of interest" description="Disordered" evidence="1">
    <location>
        <begin position="99"/>
        <end position="124"/>
    </location>
</feature>
<dbReference type="EMBL" id="JAWRVI010000024">
    <property type="protein sequence ID" value="KAK4088514.1"/>
    <property type="molecule type" value="Genomic_DNA"/>
</dbReference>
<proteinExistence type="predicted"/>
<keyword evidence="3" id="KW-1185">Reference proteome</keyword>
<evidence type="ECO:0000313" key="3">
    <source>
        <dbReference type="Proteomes" id="UP001287286"/>
    </source>
</evidence>
<dbReference type="Proteomes" id="UP001287286">
    <property type="component" value="Unassembled WGS sequence"/>
</dbReference>
<gene>
    <name evidence="2" type="ORF">Purlil1_7065</name>
</gene>
<protein>
    <submittedName>
        <fullName evidence="2">Uncharacterized protein</fullName>
    </submittedName>
</protein>
<feature type="compositionally biased region" description="Basic and acidic residues" evidence="1">
    <location>
        <begin position="112"/>
        <end position="123"/>
    </location>
</feature>
<evidence type="ECO:0000313" key="2">
    <source>
        <dbReference type="EMBL" id="KAK4088514.1"/>
    </source>
</evidence>